<reference evidence="1" key="1">
    <citation type="submission" date="2021-01" db="UniProtKB">
        <authorList>
            <consortium name="EnsemblPlants"/>
        </authorList>
    </citation>
    <scope>IDENTIFICATION</scope>
</reference>
<sequence>MFPTALTRLAIQDCGKMKAVCNLKLTKLTSLTHLELRGFPETLRLEAGCLNESIEELRITDLPHLDSLSGLIPTLKNLRRLKVDKCPLVNQKPPSRMHKLIPQ</sequence>
<dbReference type="SUPFAM" id="SSF52047">
    <property type="entry name" value="RNI-like"/>
    <property type="match status" value="1"/>
</dbReference>
<dbReference type="Gramene" id="Kaladp0045s0100.1.v1.1">
    <property type="protein sequence ID" value="Kaladp0045s0100.1.v1.1.CDS.1"/>
    <property type="gene ID" value="Kaladp0045s0100.v1.1"/>
</dbReference>
<dbReference type="Gene3D" id="3.80.10.10">
    <property type="entry name" value="Ribonuclease Inhibitor"/>
    <property type="match status" value="1"/>
</dbReference>
<dbReference type="EnsemblPlants" id="Kaladp0045s0100.1.v1.1">
    <property type="protein sequence ID" value="Kaladp0045s0100.1.v1.1.CDS.1"/>
    <property type="gene ID" value="Kaladp0045s0100.v1.1"/>
</dbReference>
<accession>A0A7N0TSP2</accession>
<protein>
    <submittedName>
        <fullName evidence="1">Uncharacterized protein</fullName>
    </submittedName>
</protein>
<evidence type="ECO:0000313" key="2">
    <source>
        <dbReference type="Proteomes" id="UP000594263"/>
    </source>
</evidence>
<dbReference type="AlphaFoldDB" id="A0A7N0TSP2"/>
<evidence type="ECO:0000313" key="1">
    <source>
        <dbReference type="EnsemblPlants" id="Kaladp0045s0100.1.v1.1.CDS.1"/>
    </source>
</evidence>
<keyword evidence="2" id="KW-1185">Reference proteome</keyword>
<proteinExistence type="predicted"/>
<name>A0A7N0TSP2_KALFE</name>
<organism evidence="1 2">
    <name type="scientific">Kalanchoe fedtschenkoi</name>
    <name type="common">Lavender scallops</name>
    <name type="synonym">South American air plant</name>
    <dbReference type="NCBI Taxonomy" id="63787"/>
    <lineage>
        <taxon>Eukaryota</taxon>
        <taxon>Viridiplantae</taxon>
        <taxon>Streptophyta</taxon>
        <taxon>Embryophyta</taxon>
        <taxon>Tracheophyta</taxon>
        <taxon>Spermatophyta</taxon>
        <taxon>Magnoliopsida</taxon>
        <taxon>eudicotyledons</taxon>
        <taxon>Gunneridae</taxon>
        <taxon>Pentapetalae</taxon>
        <taxon>Saxifragales</taxon>
        <taxon>Crassulaceae</taxon>
        <taxon>Kalanchoe</taxon>
    </lineage>
</organism>
<dbReference type="InterPro" id="IPR032675">
    <property type="entry name" value="LRR_dom_sf"/>
</dbReference>
<dbReference type="Proteomes" id="UP000594263">
    <property type="component" value="Unplaced"/>
</dbReference>